<sequence length="200" mass="21400">MQLGLSQEGIADATQGVVSQSTMSALEVGRQELTDLAYIRVVALAKALNWSLAEMQRATGVDLGITPVTLVGEGSADVYPLTAALTLDNPGPAVDHELITPGLKRPLLLRMDSEEMLGVTSASIRPGSTLHIDQADTTPEEGRVYVLTDQDGAHVRLYTTTRLGPVFRAENRTFEDIPATEATIIGRVVSVATDYDPNLN</sequence>
<dbReference type="EMBL" id="BMQN01000017">
    <property type="protein sequence ID" value="GGS06674.1"/>
    <property type="molecule type" value="Genomic_DNA"/>
</dbReference>
<dbReference type="Gene3D" id="1.10.260.40">
    <property type="entry name" value="lambda repressor-like DNA-binding domains"/>
    <property type="match status" value="1"/>
</dbReference>
<organism evidence="2 3">
    <name type="scientific">Deinococcus sedimenti</name>
    <dbReference type="NCBI Taxonomy" id="1867090"/>
    <lineage>
        <taxon>Bacteria</taxon>
        <taxon>Thermotogati</taxon>
        <taxon>Deinococcota</taxon>
        <taxon>Deinococci</taxon>
        <taxon>Deinococcales</taxon>
        <taxon>Deinococcaceae</taxon>
        <taxon>Deinococcus</taxon>
    </lineage>
</organism>
<comment type="caution">
    <text evidence="2">The sequence shown here is derived from an EMBL/GenBank/DDBJ whole genome shotgun (WGS) entry which is preliminary data.</text>
</comment>
<dbReference type="Proteomes" id="UP000644548">
    <property type="component" value="Unassembled WGS sequence"/>
</dbReference>
<dbReference type="InterPro" id="IPR015927">
    <property type="entry name" value="Peptidase_S24_S26A/B/C"/>
</dbReference>
<protein>
    <recommendedName>
        <fullName evidence="1">Peptidase S24/S26A/S26B/S26C domain-containing protein</fullName>
    </recommendedName>
</protein>
<dbReference type="Pfam" id="PF00717">
    <property type="entry name" value="Peptidase_S24"/>
    <property type="match status" value="1"/>
</dbReference>
<proteinExistence type="predicted"/>
<keyword evidence="3" id="KW-1185">Reference proteome</keyword>
<evidence type="ECO:0000313" key="2">
    <source>
        <dbReference type="EMBL" id="GGS06674.1"/>
    </source>
</evidence>
<dbReference type="InterPro" id="IPR010982">
    <property type="entry name" value="Lambda_DNA-bd_dom_sf"/>
</dbReference>
<evidence type="ECO:0000259" key="1">
    <source>
        <dbReference type="Pfam" id="PF00717"/>
    </source>
</evidence>
<name>A0ABQ2S940_9DEIO</name>
<dbReference type="InterPro" id="IPR036286">
    <property type="entry name" value="LexA/Signal_pep-like_sf"/>
</dbReference>
<accession>A0ABQ2S940</accession>
<dbReference type="Gene3D" id="2.10.109.10">
    <property type="entry name" value="Umud Fragment, subunit A"/>
    <property type="match status" value="1"/>
</dbReference>
<reference evidence="3" key="1">
    <citation type="journal article" date="2019" name="Int. J. Syst. Evol. Microbiol.">
        <title>The Global Catalogue of Microorganisms (GCM) 10K type strain sequencing project: providing services to taxonomists for standard genome sequencing and annotation.</title>
        <authorList>
            <consortium name="The Broad Institute Genomics Platform"/>
            <consortium name="The Broad Institute Genome Sequencing Center for Infectious Disease"/>
            <person name="Wu L."/>
            <person name="Ma J."/>
        </authorList>
    </citation>
    <scope>NUCLEOTIDE SEQUENCE [LARGE SCALE GENOMIC DNA]</scope>
    <source>
        <strain evidence="3">JCM 31405</strain>
    </source>
</reference>
<evidence type="ECO:0000313" key="3">
    <source>
        <dbReference type="Proteomes" id="UP000644548"/>
    </source>
</evidence>
<gene>
    <name evidence="2" type="ORF">GCM10008960_36330</name>
</gene>
<feature type="domain" description="Peptidase S24/S26A/S26B/S26C" evidence="1">
    <location>
        <begin position="108"/>
        <end position="189"/>
    </location>
</feature>
<dbReference type="SUPFAM" id="SSF51306">
    <property type="entry name" value="LexA/Signal peptidase"/>
    <property type="match status" value="1"/>
</dbReference>